<dbReference type="Proteomes" id="UP001597493">
    <property type="component" value="Unassembled WGS sequence"/>
</dbReference>
<name>A0ABW5R2T7_9BACL</name>
<evidence type="ECO:0000256" key="1">
    <source>
        <dbReference type="SAM" id="Phobius"/>
    </source>
</evidence>
<dbReference type="EMBL" id="JBHUMY010000038">
    <property type="protein sequence ID" value="MFD2663027.1"/>
    <property type="molecule type" value="Genomic_DNA"/>
</dbReference>
<proteinExistence type="predicted"/>
<reference evidence="3" key="1">
    <citation type="journal article" date="2019" name="Int. J. Syst. Evol. Microbiol.">
        <title>The Global Catalogue of Microorganisms (GCM) 10K type strain sequencing project: providing services to taxonomists for standard genome sequencing and annotation.</title>
        <authorList>
            <consortium name="The Broad Institute Genomics Platform"/>
            <consortium name="The Broad Institute Genome Sequencing Center for Infectious Disease"/>
            <person name="Wu L."/>
            <person name="Ma J."/>
        </authorList>
    </citation>
    <scope>NUCLEOTIDE SEQUENCE [LARGE SCALE GENOMIC DNA]</scope>
    <source>
        <strain evidence="3">TISTR 1827</strain>
    </source>
</reference>
<protein>
    <submittedName>
        <fullName evidence="2">BhlA/UviB family holin-like peptide</fullName>
    </submittedName>
</protein>
<feature type="transmembrane region" description="Helical" evidence="1">
    <location>
        <begin position="6"/>
        <end position="24"/>
    </location>
</feature>
<keyword evidence="3" id="KW-1185">Reference proteome</keyword>
<keyword evidence="1" id="KW-0812">Transmembrane</keyword>
<comment type="caution">
    <text evidence="2">The sequence shown here is derived from an EMBL/GenBank/DDBJ whole genome shotgun (WGS) entry which is preliminary data.</text>
</comment>
<accession>A0ABW5R2T7</accession>
<sequence length="66" mass="8023">MESEILRYFLTQGPFAVLFIWLLFSSRKEARERENKLHDILDKFSEKYDLIVGEIRDIKERFKGKE</sequence>
<organism evidence="2 3">
    <name type="scientific">Paenibacillus thailandensis</name>
    <dbReference type="NCBI Taxonomy" id="393250"/>
    <lineage>
        <taxon>Bacteria</taxon>
        <taxon>Bacillati</taxon>
        <taxon>Bacillota</taxon>
        <taxon>Bacilli</taxon>
        <taxon>Bacillales</taxon>
        <taxon>Paenibacillaceae</taxon>
        <taxon>Paenibacillus</taxon>
    </lineage>
</organism>
<keyword evidence="1" id="KW-0472">Membrane</keyword>
<keyword evidence="1" id="KW-1133">Transmembrane helix</keyword>
<dbReference type="Pfam" id="PF10960">
    <property type="entry name" value="Holin_BhlA"/>
    <property type="match status" value="1"/>
</dbReference>
<evidence type="ECO:0000313" key="2">
    <source>
        <dbReference type="EMBL" id="MFD2663027.1"/>
    </source>
</evidence>
<dbReference type="RefSeq" id="WP_379278300.1">
    <property type="nucleotide sequence ID" value="NZ_JBHUGT010000045.1"/>
</dbReference>
<gene>
    <name evidence="2" type="ORF">ACFSW5_22475</name>
</gene>
<evidence type="ECO:0000313" key="3">
    <source>
        <dbReference type="Proteomes" id="UP001597493"/>
    </source>
</evidence>
<dbReference type="InterPro" id="IPR024405">
    <property type="entry name" value="Phage_BhlA/UviB"/>
</dbReference>